<evidence type="ECO:0000256" key="6">
    <source>
        <dbReference type="SAM" id="Coils"/>
    </source>
</evidence>
<keyword evidence="6" id="KW-0175">Coiled coil</keyword>
<evidence type="ECO:0000259" key="7">
    <source>
        <dbReference type="Pfam" id="PF13873"/>
    </source>
</evidence>
<evidence type="ECO:0000313" key="8">
    <source>
        <dbReference type="Proteomes" id="UP000504618"/>
    </source>
</evidence>
<keyword evidence="3" id="KW-0805">Transcription regulation</keyword>
<evidence type="ECO:0000256" key="2">
    <source>
        <dbReference type="ARBA" id="ARBA00016807"/>
    </source>
</evidence>
<dbReference type="OrthoDB" id="7555318at2759"/>
<feature type="domain" description="Myb/SANT-like DNA-binding" evidence="7">
    <location>
        <begin position="1"/>
        <end position="76"/>
    </location>
</feature>
<dbReference type="Proteomes" id="UP000504618">
    <property type="component" value="Unplaced"/>
</dbReference>
<feature type="coiled-coil region" evidence="6">
    <location>
        <begin position="296"/>
        <end position="324"/>
    </location>
</feature>
<dbReference type="InterPro" id="IPR028002">
    <property type="entry name" value="Myb_DNA-bind_5"/>
</dbReference>
<gene>
    <name evidence="9" type="primary">LOC112459365</name>
</gene>
<dbReference type="PANTHER" id="PTHR23098:SF16">
    <property type="entry name" value="REGULATORY PROTEIN ZESTE"/>
    <property type="match status" value="1"/>
</dbReference>
<comment type="subunit">
    <text evidence="1">Self-associates forming complexes of several hundred monomers.</text>
</comment>
<name>A0A6J1QEP6_9HYME</name>
<dbReference type="AlphaFoldDB" id="A0A6J1QEP6"/>
<evidence type="ECO:0000313" key="9">
    <source>
        <dbReference type="RefSeq" id="XP_024879185.1"/>
    </source>
</evidence>
<dbReference type="PANTHER" id="PTHR23098">
    <property type="entry name" value="AGAP001331-PA-RELATED"/>
    <property type="match status" value="1"/>
</dbReference>
<dbReference type="Pfam" id="PF13873">
    <property type="entry name" value="Myb_DNA-bind_5"/>
    <property type="match status" value="1"/>
</dbReference>
<dbReference type="GO" id="GO:0005634">
    <property type="term" value="C:nucleus"/>
    <property type="evidence" value="ECO:0007669"/>
    <property type="project" value="TreeGrafter"/>
</dbReference>
<evidence type="ECO:0000256" key="3">
    <source>
        <dbReference type="ARBA" id="ARBA00023015"/>
    </source>
</evidence>
<sequence length="362" mass="41331">MNVTKKQKSVMLNYMKDNPDFARDRLRYNGANKKILDDMWSNITNSLNSIGSGPQKQPKEWQKTWRDWKANVLKKCTQNKSYAMGTGGGPLKTIALTQLEEELMEILSPEAIGLDSIPQGGSFNRIKEKKSSDTISPQEESLLRNVQRVQASRIKEVHTIPTSTQTKRKCTSILINAAKIQKGTEGKNPISSTCSSTVVSNDIVDLSFDLDFEPKEIEPPEEYSSFSDTDTINEYQRINALTDENRKALPSVTIDCIPEHRTQQNKAKDRNENCARSAVQLMREKVEVLQEQGAFNKKTQERRNEIEEEKLKILKENIALKKQKFQFLQTSHSEYKDTLTNIDDNLLRLIDEVEKVVPSYLT</sequence>
<dbReference type="GeneID" id="112459365"/>
<keyword evidence="4" id="KW-0804">Transcription</keyword>
<accession>A0A6J1QEP6</accession>
<evidence type="ECO:0000256" key="4">
    <source>
        <dbReference type="ARBA" id="ARBA00023163"/>
    </source>
</evidence>
<dbReference type="RefSeq" id="XP_024879185.1">
    <property type="nucleotide sequence ID" value="XM_025023417.1"/>
</dbReference>
<comment type="function">
    <text evidence="5">Involved in transvection phenomena (= synapsis-dependent gene expression), where the synaptic pairing of chromosomes carrying genes with which zeste interacts influences the expression of these genes. Zeste binds to DNA and stimulates transcription from a nearby promoter.</text>
</comment>
<evidence type="ECO:0000256" key="5">
    <source>
        <dbReference type="ARBA" id="ARBA00025466"/>
    </source>
</evidence>
<protein>
    <recommendedName>
        <fullName evidence="2">Regulatory protein zeste</fullName>
    </recommendedName>
</protein>
<organism evidence="8 9">
    <name type="scientific">Temnothorax curvispinosus</name>
    <dbReference type="NCBI Taxonomy" id="300111"/>
    <lineage>
        <taxon>Eukaryota</taxon>
        <taxon>Metazoa</taxon>
        <taxon>Ecdysozoa</taxon>
        <taxon>Arthropoda</taxon>
        <taxon>Hexapoda</taxon>
        <taxon>Insecta</taxon>
        <taxon>Pterygota</taxon>
        <taxon>Neoptera</taxon>
        <taxon>Endopterygota</taxon>
        <taxon>Hymenoptera</taxon>
        <taxon>Apocrita</taxon>
        <taxon>Aculeata</taxon>
        <taxon>Formicoidea</taxon>
        <taxon>Formicidae</taxon>
        <taxon>Myrmicinae</taxon>
        <taxon>Temnothorax</taxon>
    </lineage>
</organism>
<proteinExistence type="predicted"/>
<keyword evidence="8" id="KW-1185">Reference proteome</keyword>
<reference evidence="9" key="1">
    <citation type="submission" date="2025-08" db="UniProtKB">
        <authorList>
            <consortium name="RefSeq"/>
        </authorList>
    </citation>
    <scope>IDENTIFICATION</scope>
    <source>
        <tissue evidence="9">Whole body</tissue>
    </source>
</reference>
<evidence type="ECO:0000256" key="1">
    <source>
        <dbReference type="ARBA" id="ARBA00011764"/>
    </source>
</evidence>